<organism evidence="8">
    <name type="scientific">bioreactor metagenome</name>
    <dbReference type="NCBI Taxonomy" id="1076179"/>
    <lineage>
        <taxon>unclassified sequences</taxon>
        <taxon>metagenomes</taxon>
        <taxon>ecological metagenomes</taxon>
    </lineage>
</organism>
<dbReference type="GO" id="GO:0006412">
    <property type="term" value="P:translation"/>
    <property type="evidence" value="ECO:0007669"/>
    <property type="project" value="InterPro"/>
</dbReference>
<comment type="similarity">
    <text evidence="1">Belongs to the universal ribosomal protein uL11 family.</text>
</comment>
<dbReference type="Gene3D" id="3.30.1550.10">
    <property type="entry name" value="Ribosomal protein L11/L12, N-terminal domain"/>
    <property type="match status" value="1"/>
</dbReference>
<proteinExistence type="inferred from homology"/>
<dbReference type="InterPro" id="IPR036796">
    <property type="entry name" value="Ribosomal_uL11_N_sf"/>
</dbReference>
<evidence type="ECO:0000256" key="1">
    <source>
        <dbReference type="ARBA" id="ARBA00010537"/>
    </source>
</evidence>
<keyword evidence="5" id="KW-0687">Ribonucleoprotein</keyword>
<dbReference type="InterPro" id="IPR006519">
    <property type="entry name" value="Ribosomal_uL11_bac-typ"/>
</dbReference>
<gene>
    <name evidence="8" type="primary">rplK_45</name>
    <name evidence="8" type="ORF">SDC9_151402</name>
</gene>
<reference evidence="8" key="1">
    <citation type="submission" date="2019-08" db="EMBL/GenBank/DDBJ databases">
        <authorList>
            <person name="Kucharzyk K."/>
            <person name="Murdoch R.W."/>
            <person name="Higgins S."/>
            <person name="Loffler F."/>
        </authorList>
    </citation>
    <scope>NUCLEOTIDE SEQUENCE</scope>
</reference>
<dbReference type="CDD" id="cd00349">
    <property type="entry name" value="Ribosomal_L11"/>
    <property type="match status" value="1"/>
</dbReference>
<dbReference type="Gene3D" id="1.10.10.250">
    <property type="entry name" value="Ribosomal protein L11, C-terminal domain"/>
    <property type="match status" value="1"/>
</dbReference>
<evidence type="ECO:0000259" key="7">
    <source>
        <dbReference type="Pfam" id="PF03946"/>
    </source>
</evidence>
<dbReference type="PANTHER" id="PTHR11661:SF1">
    <property type="entry name" value="LARGE RIBOSOMAL SUBUNIT PROTEIN UL11M"/>
    <property type="match status" value="1"/>
</dbReference>
<evidence type="ECO:0000313" key="8">
    <source>
        <dbReference type="EMBL" id="MPN04166.1"/>
    </source>
</evidence>
<sequence length="141" mass="15085">MAKKVVGSFKLQLKAGEATMAPPVGPAFGQRSLNGMEFVKQFNGKTSKQQGTILPVVVTFYSDKTFTFIVKSPPAAVLIKKTLNLASGSPTPNKTKVGTITRAQCEEIFKIKKEDLNCESLESAISMIAGTARSMGVTLVD</sequence>
<name>A0A645ERT8_9ZZZZ</name>
<protein>
    <submittedName>
        <fullName evidence="8">50S ribosomal protein L11</fullName>
    </submittedName>
</protein>
<evidence type="ECO:0000256" key="4">
    <source>
        <dbReference type="ARBA" id="ARBA00022980"/>
    </source>
</evidence>
<dbReference type="GO" id="GO:0022625">
    <property type="term" value="C:cytosolic large ribosomal subunit"/>
    <property type="evidence" value="ECO:0007669"/>
    <property type="project" value="TreeGrafter"/>
</dbReference>
<dbReference type="SUPFAM" id="SSF54747">
    <property type="entry name" value="Ribosomal L11/L12e N-terminal domain"/>
    <property type="match status" value="1"/>
</dbReference>
<dbReference type="InterPro" id="IPR020783">
    <property type="entry name" value="Ribosomal_uL11_C"/>
</dbReference>
<dbReference type="SMART" id="SM00649">
    <property type="entry name" value="RL11"/>
    <property type="match status" value="1"/>
</dbReference>
<keyword evidence="3" id="KW-0694">RNA-binding</keyword>
<dbReference type="PANTHER" id="PTHR11661">
    <property type="entry name" value="60S RIBOSOMAL PROTEIN L12"/>
    <property type="match status" value="1"/>
</dbReference>
<dbReference type="Pfam" id="PF03946">
    <property type="entry name" value="Ribosomal_L11_N"/>
    <property type="match status" value="1"/>
</dbReference>
<dbReference type="InterPro" id="IPR000911">
    <property type="entry name" value="Ribosomal_uL11"/>
</dbReference>
<dbReference type="HAMAP" id="MF_00736">
    <property type="entry name" value="Ribosomal_uL11"/>
    <property type="match status" value="1"/>
</dbReference>
<feature type="domain" description="Large ribosomal subunit protein uL11 N-terminal" evidence="7">
    <location>
        <begin position="10"/>
        <end position="66"/>
    </location>
</feature>
<dbReference type="AlphaFoldDB" id="A0A645ERT8"/>
<dbReference type="InterPro" id="IPR036769">
    <property type="entry name" value="Ribosomal_uL11_C_sf"/>
</dbReference>
<feature type="domain" description="Large ribosomal subunit protein uL11 C-terminal" evidence="6">
    <location>
        <begin position="71"/>
        <end position="138"/>
    </location>
</feature>
<dbReference type="Pfam" id="PF00298">
    <property type="entry name" value="Ribosomal_L11"/>
    <property type="match status" value="1"/>
</dbReference>
<keyword evidence="4 8" id="KW-0689">Ribosomal protein</keyword>
<dbReference type="EMBL" id="VSSQ01050096">
    <property type="protein sequence ID" value="MPN04166.1"/>
    <property type="molecule type" value="Genomic_DNA"/>
</dbReference>
<evidence type="ECO:0000256" key="5">
    <source>
        <dbReference type="ARBA" id="ARBA00023274"/>
    </source>
</evidence>
<dbReference type="GO" id="GO:0003735">
    <property type="term" value="F:structural constituent of ribosome"/>
    <property type="evidence" value="ECO:0007669"/>
    <property type="project" value="InterPro"/>
</dbReference>
<evidence type="ECO:0000256" key="3">
    <source>
        <dbReference type="ARBA" id="ARBA00022884"/>
    </source>
</evidence>
<keyword evidence="2" id="KW-0699">rRNA-binding</keyword>
<evidence type="ECO:0000256" key="2">
    <source>
        <dbReference type="ARBA" id="ARBA00022730"/>
    </source>
</evidence>
<evidence type="ECO:0000259" key="6">
    <source>
        <dbReference type="Pfam" id="PF00298"/>
    </source>
</evidence>
<dbReference type="FunFam" id="1.10.10.250:FF:000001">
    <property type="entry name" value="50S ribosomal protein L11"/>
    <property type="match status" value="1"/>
</dbReference>
<comment type="caution">
    <text evidence="8">The sequence shown here is derived from an EMBL/GenBank/DDBJ whole genome shotgun (WGS) entry which is preliminary data.</text>
</comment>
<dbReference type="InterPro" id="IPR020784">
    <property type="entry name" value="Ribosomal_uL11_N"/>
</dbReference>
<accession>A0A645ERT8</accession>
<dbReference type="SUPFAM" id="SSF46906">
    <property type="entry name" value="Ribosomal protein L11, C-terminal domain"/>
    <property type="match status" value="1"/>
</dbReference>
<dbReference type="GO" id="GO:0070180">
    <property type="term" value="F:large ribosomal subunit rRNA binding"/>
    <property type="evidence" value="ECO:0007669"/>
    <property type="project" value="TreeGrafter"/>
</dbReference>
<dbReference type="NCBIfam" id="TIGR01632">
    <property type="entry name" value="L11_bact"/>
    <property type="match status" value="1"/>
</dbReference>